<evidence type="ECO:0000313" key="3">
    <source>
        <dbReference type="Proteomes" id="UP000299102"/>
    </source>
</evidence>
<organism evidence="2 3">
    <name type="scientific">Eumeta variegata</name>
    <name type="common">Bagworm moth</name>
    <name type="synonym">Eumeta japonica</name>
    <dbReference type="NCBI Taxonomy" id="151549"/>
    <lineage>
        <taxon>Eukaryota</taxon>
        <taxon>Metazoa</taxon>
        <taxon>Ecdysozoa</taxon>
        <taxon>Arthropoda</taxon>
        <taxon>Hexapoda</taxon>
        <taxon>Insecta</taxon>
        <taxon>Pterygota</taxon>
        <taxon>Neoptera</taxon>
        <taxon>Endopterygota</taxon>
        <taxon>Lepidoptera</taxon>
        <taxon>Glossata</taxon>
        <taxon>Ditrysia</taxon>
        <taxon>Tineoidea</taxon>
        <taxon>Psychidae</taxon>
        <taxon>Oiketicinae</taxon>
        <taxon>Eumeta</taxon>
    </lineage>
</organism>
<name>A0A4C1V8R9_EUMVA</name>
<reference evidence="2 3" key="1">
    <citation type="journal article" date="2019" name="Commun. Biol.">
        <title>The bagworm genome reveals a unique fibroin gene that provides high tensile strength.</title>
        <authorList>
            <person name="Kono N."/>
            <person name="Nakamura H."/>
            <person name="Ohtoshi R."/>
            <person name="Tomita M."/>
            <person name="Numata K."/>
            <person name="Arakawa K."/>
        </authorList>
    </citation>
    <scope>NUCLEOTIDE SEQUENCE [LARGE SCALE GENOMIC DNA]</scope>
</reference>
<feature type="compositionally biased region" description="Pro residues" evidence="1">
    <location>
        <begin position="107"/>
        <end position="127"/>
    </location>
</feature>
<sequence length="145" mass="15405">MVQRSRPARAAPCAPAPASARGAIRVCVFTRALHACRFITALMSRRAGALTGGDLRVPVRAVDAARRRRRVNAIHGARCSAAARERGQPGVMTRPGPRARPAGARPPHAPPTSLPYPLRPLCSPPGEPSAGLSRRRPIPTNTSFN</sequence>
<accession>A0A4C1V8R9</accession>
<evidence type="ECO:0000313" key="2">
    <source>
        <dbReference type="EMBL" id="GBP34394.1"/>
    </source>
</evidence>
<feature type="region of interest" description="Disordered" evidence="1">
    <location>
        <begin position="79"/>
        <end position="145"/>
    </location>
</feature>
<protein>
    <submittedName>
        <fullName evidence="2">Uncharacterized protein</fullName>
    </submittedName>
</protein>
<gene>
    <name evidence="2" type="ORF">EVAR_7447_1</name>
</gene>
<dbReference type="EMBL" id="BGZK01000287">
    <property type="protein sequence ID" value="GBP34394.1"/>
    <property type="molecule type" value="Genomic_DNA"/>
</dbReference>
<keyword evidence="3" id="KW-1185">Reference proteome</keyword>
<dbReference type="AlphaFoldDB" id="A0A4C1V8R9"/>
<evidence type="ECO:0000256" key="1">
    <source>
        <dbReference type="SAM" id="MobiDB-lite"/>
    </source>
</evidence>
<proteinExistence type="predicted"/>
<feature type="compositionally biased region" description="Low complexity" evidence="1">
    <location>
        <begin position="94"/>
        <end position="106"/>
    </location>
</feature>
<dbReference type="Proteomes" id="UP000299102">
    <property type="component" value="Unassembled WGS sequence"/>
</dbReference>
<comment type="caution">
    <text evidence="2">The sequence shown here is derived from an EMBL/GenBank/DDBJ whole genome shotgun (WGS) entry which is preliminary data.</text>
</comment>